<dbReference type="RefSeq" id="WP_002855822.1">
    <property type="nucleotide sequence ID" value="NC_008787.1"/>
</dbReference>
<proteinExistence type="predicted"/>
<organism evidence="2 3">
    <name type="scientific">Campylobacter jejuni subsp. jejuni serotype O:23/36 (strain 81-176)</name>
    <dbReference type="NCBI Taxonomy" id="354242"/>
    <lineage>
        <taxon>Bacteria</taxon>
        <taxon>Pseudomonadati</taxon>
        <taxon>Campylobacterota</taxon>
        <taxon>Epsilonproteobacteria</taxon>
        <taxon>Campylobacterales</taxon>
        <taxon>Campylobacteraceae</taxon>
        <taxon>Campylobacter</taxon>
    </lineage>
</organism>
<accession>A0A0H3P9V1</accession>
<dbReference type="KEGG" id="cjj:CJJ81176_1095"/>
<evidence type="ECO:0000313" key="2">
    <source>
        <dbReference type="EMBL" id="EAQ72208.1"/>
    </source>
</evidence>
<dbReference type="Proteomes" id="UP000000646">
    <property type="component" value="Chromosome"/>
</dbReference>
<gene>
    <name evidence="2" type="primary">ctsT</name>
    <name evidence="2" type="ordered locus">CJJ81176_1095</name>
</gene>
<sequence length="100" mass="12150">MKKAFILIESISAITIISLIFIGIFYYYTQLYKNYENLNIFERLYKLQEELYEKPIFKTIILQTSALKPIVLQEQFVNDGIFQFQKLYFQDQNYSVYFKE</sequence>
<evidence type="ECO:0000313" key="3">
    <source>
        <dbReference type="Proteomes" id="UP000000646"/>
    </source>
</evidence>
<dbReference type="eggNOG" id="ENOG5032NQ6">
    <property type="taxonomic scope" value="Bacteria"/>
</dbReference>
<protein>
    <submittedName>
        <fullName evidence="2">Transformation system protein</fullName>
    </submittedName>
</protein>
<dbReference type="EMBL" id="CP000538">
    <property type="protein sequence ID" value="EAQ72208.1"/>
    <property type="molecule type" value="Genomic_DNA"/>
</dbReference>
<dbReference type="HOGENOM" id="CLU_177574_0_0_7"/>
<reference evidence="3" key="1">
    <citation type="submission" date="2006-12" db="EMBL/GenBank/DDBJ databases">
        <authorList>
            <person name="Fouts D.E."/>
            <person name="Nelson K.E."/>
            <person name="Sebastian Y."/>
        </authorList>
    </citation>
    <scope>NUCLEOTIDE SEQUENCE [LARGE SCALE GENOMIC DNA]</scope>
    <source>
        <strain evidence="3">81-176</strain>
    </source>
</reference>
<feature type="transmembrane region" description="Helical" evidence="1">
    <location>
        <begin position="6"/>
        <end position="28"/>
    </location>
</feature>
<dbReference type="AlphaFoldDB" id="A0A0H3P9V1"/>
<keyword evidence="1" id="KW-1133">Transmembrane helix</keyword>
<evidence type="ECO:0000256" key="1">
    <source>
        <dbReference type="SAM" id="Phobius"/>
    </source>
</evidence>
<name>A0A0H3P9V1_CAMJJ</name>
<keyword evidence="1" id="KW-0812">Transmembrane</keyword>
<keyword evidence="1" id="KW-0472">Membrane</keyword>